<feature type="compositionally biased region" description="Polar residues" evidence="2">
    <location>
        <begin position="310"/>
        <end position="335"/>
    </location>
</feature>
<keyword evidence="1" id="KW-0175">Coiled coil</keyword>
<dbReference type="Pfam" id="PF02151">
    <property type="entry name" value="UVR"/>
    <property type="match status" value="1"/>
</dbReference>
<feature type="domain" description="UVR" evidence="3">
    <location>
        <begin position="227"/>
        <end position="262"/>
    </location>
</feature>
<dbReference type="GO" id="GO:0000226">
    <property type="term" value="P:microtubule cytoskeleton organization"/>
    <property type="evidence" value="ECO:0007669"/>
    <property type="project" value="UniProtKB-ARBA"/>
</dbReference>
<dbReference type="PROSITE" id="PS50151">
    <property type="entry name" value="UVR"/>
    <property type="match status" value="1"/>
</dbReference>
<feature type="compositionally biased region" description="Basic and acidic residues" evidence="2">
    <location>
        <begin position="670"/>
        <end position="689"/>
    </location>
</feature>
<feature type="region of interest" description="Disordered" evidence="2">
    <location>
        <begin position="653"/>
        <end position="770"/>
    </location>
</feature>
<feature type="non-terminal residue" evidence="4">
    <location>
        <position position="1"/>
    </location>
</feature>
<evidence type="ECO:0000313" key="5">
    <source>
        <dbReference type="Proteomes" id="UP001177023"/>
    </source>
</evidence>
<dbReference type="GO" id="GO:0005929">
    <property type="term" value="C:cilium"/>
    <property type="evidence" value="ECO:0007669"/>
    <property type="project" value="TreeGrafter"/>
</dbReference>
<dbReference type="InterPro" id="IPR048739">
    <property type="entry name" value="CEP104_N"/>
</dbReference>
<dbReference type="Pfam" id="PF21038">
    <property type="entry name" value="CEP104_N"/>
    <property type="match status" value="1"/>
</dbReference>
<dbReference type="InterPro" id="IPR052607">
    <property type="entry name" value="CEP104-like"/>
</dbReference>
<feature type="region of interest" description="Disordered" evidence="2">
    <location>
        <begin position="294"/>
        <end position="386"/>
    </location>
</feature>
<evidence type="ECO:0000313" key="4">
    <source>
        <dbReference type="EMBL" id="CAJ0567793.1"/>
    </source>
</evidence>
<dbReference type="Gene3D" id="1.25.10.10">
    <property type="entry name" value="Leucine-rich Repeat Variant"/>
    <property type="match status" value="1"/>
</dbReference>
<feature type="compositionally biased region" description="Basic residues" evidence="2">
    <location>
        <begin position="727"/>
        <end position="738"/>
    </location>
</feature>
<feature type="compositionally biased region" description="Basic and acidic residues" evidence="2">
    <location>
        <begin position="700"/>
        <end position="711"/>
    </location>
</feature>
<accession>A0AA36CF04</accession>
<dbReference type="InterPro" id="IPR034085">
    <property type="entry name" value="TOG"/>
</dbReference>
<dbReference type="InterPro" id="IPR001943">
    <property type="entry name" value="UVR_dom"/>
</dbReference>
<evidence type="ECO:0000259" key="3">
    <source>
        <dbReference type="PROSITE" id="PS50151"/>
    </source>
</evidence>
<dbReference type="PANTHER" id="PTHR13371">
    <property type="entry name" value="GLYCINE-, GLUTAMATE-, THIENYLCYCLOHEXYLPIPERIDINE-BINDING PROTEIN"/>
    <property type="match status" value="1"/>
</dbReference>
<evidence type="ECO:0000256" key="2">
    <source>
        <dbReference type="SAM" id="MobiDB-lite"/>
    </source>
</evidence>
<sequence>MATELEFRVIQVNKLVDYDEISQQMLVTEPWSSAKDCEYPQILLIETRRKANVEKMQILAHNRFIPQKIEIETNRQHILSDGEKSYTRLGEVSFKEKKSSATKHELKSVFMDETLSRIRLRIGENYINRHSNPYNQVGLMQIKLFGAYVPEEPENYSFKYVDEKGRPKKVEHDGLESSSEMIDHKYTEEMLSLGGILDRNKKRCVQEENFKKAKEAQLAQRLLKKATKEMEELEKDKNDAIQEEDFQRAQDLKDEMKTLRANVLAAIDPKLLEDVPNDPGPSSDDVTIRKPASIYETDGPVPPPKLFQPIQLSPRSTVGTSANQRVKTGVSTIPDSPTPREDRHLLNGSPTRSEIRSPKPIGDLPLRPVARSEKSRQKTSGNRFYEKENMVVPVALKGRRTSDPEIQTHRRHREEPPALTEAGFLDAIHSSDRSMASRAIDTFGLTTVQKIYSKNFNQRREGLQELQEKLENSSGTKKAGPALDAALPLLTRCLRDTLYAVYTSALDLFRYIGQTFIPENRLEKSGAQKYATATAEPLISVLGNSAKDQRLPSETVDALSDVLAADPKICKAFMPRLLARFESGGQKSDRPRAEIVYERAKALGIPQPEAGLDEKTVGKFSIAAMKHSDSEVKTIGKKLFVMAYENGDRKALRKMLPDDSPSTRNPVYRQLHEELRRIDDGEGRGESRGRRTGTSSSSTRRRDSDASESRKPLKSNLRPASVGRSRSGIRKQTRRGSRVRLPTAEQPEQKEELDLDNTSRHPEEAQLDRK</sequence>
<name>A0AA36CF04_9BILA</name>
<dbReference type="PANTHER" id="PTHR13371:SF0">
    <property type="entry name" value="CENTROSOMAL PROTEIN OF 104 KDA"/>
    <property type="match status" value="1"/>
</dbReference>
<evidence type="ECO:0000256" key="1">
    <source>
        <dbReference type="SAM" id="Coils"/>
    </source>
</evidence>
<keyword evidence="5" id="KW-1185">Reference proteome</keyword>
<dbReference type="EMBL" id="CATQJA010001569">
    <property type="protein sequence ID" value="CAJ0567793.1"/>
    <property type="molecule type" value="Genomic_DNA"/>
</dbReference>
<gene>
    <name evidence="4" type="ORF">MSPICULIGERA_LOCUS6330</name>
</gene>
<feature type="compositionally biased region" description="Basic and acidic residues" evidence="2">
    <location>
        <begin position="747"/>
        <end position="770"/>
    </location>
</feature>
<dbReference type="AlphaFoldDB" id="A0AA36CF04"/>
<protein>
    <recommendedName>
        <fullName evidence="3">UVR domain-containing protein</fullName>
    </recommendedName>
</protein>
<feature type="coiled-coil region" evidence="1">
    <location>
        <begin position="216"/>
        <end position="262"/>
    </location>
</feature>
<dbReference type="InterPro" id="IPR016024">
    <property type="entry name" value="ARM-type_fold"/>
</dbReference>
<dbReference type="SUPFAM" id="SSF48371">
    <property type="entry name" value="ARM repeat"/>
    <property type="match status" value="1"/>
</dbReference>
<comment type="caution">
    <text evidence="4">The sequence shown here is derived from an EMBL/GenBank/DDBJ whole genome shotgun (WGS) entry which is preliminary data.</text>
</comment>
<dbReference type="InterPro" id="IPR011989">
    <property type="entry name" value="ARM-like"/>
</dbReference>
<reference evidence="4" key="1">
    <citation type="submission" date="2023-06" db="EMBL/GenBank/DDBJ databases">
        <authorList>
            <person name="Delattre M."/>
        </authorList>
    </citation>
    <scope>NUCLEOTIDE SEQUENCE</scope>
    <source>
        <strain evidence="4">AF72</strain>
    </source>
</reference>
<dbReference type="Pfam" id="PF21040">
    <property type="entry name" value="CEP104-like_TOG"/>
    <property type="match status" value="1"/>
</dbReference>
<proteinExistence type="predicted"/>
<dbReference type="SMART" id="SM01349">
    <property type="entry name" value="TOG"/>
    <property type="match status" value="1"/>
</dbReference>
<dbReference type="Proteomes" id="UP001177023">
    <property type="component" value="Unassembled WGS sequence"/>
</dbReference>
<organism evidence="4 5">
    <name type="scientific">Mesorhabditis spiculigera</name>
    <dbReference type="NCBI Taxonomy" id="96644"/>
    <lineage>
        <taxon>Eukaryota</taxon>
        <taxon>Metazoa</taxon>
        <taxon>Ecdysozoa</taxon>
        <taxon>Nematoda</taxon>
        <taxon>Chromadorea</taxon>
        <taxon>Rhabditida</taxon>
        <taxon>Rhabditina</taxon>
        <taxon>Rhabditomorpha</taxon>
        <taxon>Rhabditoidea</taxon>
        <taxon>Rhabditidae</taxon>
        <taxon>Mesorhabditinae</taxon>
        <taxon>Mesorhabditis</taxon>
    </lineage>
</organism>